<dbReference type="Pfam" id="PF06925">
    <property type="entry name" value="MGDG_synth"/>
    <property type="match status" value="1"/>
</dbReference>
<dbReference type="PANTHER" id="PTHR43025:SF3">
    <property type="entry name" value="MONOGALACTOSYLDIACYLGLYCEROL SYNTHASE 1, CHLOROPLASTIC"/>
    <property type="match status" value="1"/>
</dbReference>
<keyword evidence="4" id="KW-0808">Transferase</keyword>
<evidence type="ECO:0000256" key="1">
    <source>
        <dbReference type="ARBA" id="ARBA00004370"/>
    </source>
</evidence>
<dbReference type="GO" id="GO:0009247">
    <property type="term" value="P:glycolipid biosynthetic process"/>
    <property type="evidence" value="ECO:0007669"/>
    <property type="project" value="InterPro"/>
</dbReference>
<dbReference type="Pfam" id="PF04101">
    <property type="entry name" value="Glyco_tran_28_C"/>
    <property type="match status" value="1"/>
</dbReference>
<evidence type="ECO:0000259" key="5">
    <source>
        <dbReference type="Pfam" id="PF04101"/>
    </source>
</evidence>
<dbReference type="RefSeq" id="WP_138088726.1">
    <property type="nucleotide sequence ID" value="NZ_VAUV01000027.1"/>
</dbReference>
<dbReference type="Proteomes" id="UP000306196">
    <property type="component" value="Unassembled WGS sequence"/>
</dbReference>
<dbReference type="Gene3D" id="3.40.50.2000">
    <property type="entry name" value="Glycogen Phosphorylase B"/>
    <property type="match status" value="1"/>
</dbReference>
<feature type="domain" description="Glycosyl transferase family 28 C-terminal" evidence="5">
    <location>
        <begin position="203"/>
        <end position="350"/>
    </location>
</feature>
<name>A0A5R8K7K2_9BACT</name>
<evidence type="ECO:0008006" key="9">
    <source>
        <dbReference type="Google" id="ProtNLM"/>
    </source>
</evidence>
<evidence type="ECO:0000256" key="4">
    <source>
        <dbReference type="ARBA" id="ARBA00022679"/>
    </source>
</evidence>
<evidence type="ECO:0000259" key="6">
    <source>
        <dbReference type="Pfam" id="PF06925"/>
    </source>
</evidence>
<dbReference type="AlphaFoldDB" id="A0A5R8K7K2"/>
<dbReference type="InterPro" id="IPR007235">
    <property type="entry name" value="Glyco_trans_28_C"/>
</dbReference>
<evidence type="ECO:0000313" key="7">
    <source>
        <dbReference type="EMBL" id="TLD68334.1"/>
    </source>
</evidence>
<evidence type="ECO:0000256" key="2">
    <source>
        <dbReference type="ARBA" id="ARBA00006962"/>
    </source>
</evidence>
<evidence type="ECO:0000313" key="8">
    <source>
        <dbReference type="Proteomes" id="UP000306196"/>
    </source>
</evidence>
<keyword evidence="3" id="KW-0328">Glycosyltransferase</keyword>
<dbReference type="GO" id="GO:0016758">
    <property type="term" value="F:hexosyltransferase activity"/>
    <property type="evidence" value="ECO:0007669"/>
    <property type="project" value="InterPro"/>
</dbReference>
<dbReference type="InterPro" id="IPR009695">
    <property type="entry name" value="Diacylglyc_glucosyltr_N"/>
</dbReference>
<dbReference type="OrthoDB" id="9815663at2"/>
<dbReference type="PANTHER" id="PTHR43025">
    <property type="entry name" value="MONOGALACTOSYLDIACYLGLYCEROL SYNTHASE"/>
    <property type="match status" value="1"/>
</dbReference>
<sequence length="364" mass="39514">MILILTAGFGDGHNTAARNVSEALSRLRPDMPNEVVDLFDLAHPLLAPALKQGYQMLITRAPSIWAGIYKKAATADFDSGPDILIALRRALGEVLKRTRPSAIICTYPIYPKLIRELADQGFPTAPVYTVITDSISIHPIWMVSPSDGYFVADADSRKSAISVGAQADLIHTSGFPVSLDFMNPVDPADATTPHGQILYLPSTNARHFAQTLEALRPLIASGVKLTLPVGKHASRLYLYITRYIDSLPGANIEIIGWTNRIPHLLQTHDLVICKAGGAILHEALAATCPAIIDYVVPGQEEGNAELLTHHGCGITTKTPQETGEQAARFLADDRKVAKNMKRNMQKLSEPDAALKIAQHVLDTL</sequence>
<proteinExistence type="inferred from homology"/>
<dbReference type="EMBL" id="VAUV01000027">
    <property type="protein sequence ID" value="TLD68334.1"/>
    <property type="molecule type" value="Genomic_DNA"/>
</dbReference>
<comment type="subcellular location">
    <subcellularLocation>
        <location evidence="1">Membrane</location>
    </subcellularLocation>
</comment>
<accession>A0A5R8K7K2</accession>
<dbReference type="GO" id="GO:0016020">
    <property type="term" value="C:membrane"/>
    <property type="evidence" value="ECO:0007669"/>
    <property type="project" value="UniProtKB-SubCell"/>
</dbReference>
<comment type="caution">
    <text evidence="7">The sequence shown here is derived from an EMBL/GenBank/DDBJ whole genome shotgun (WGS) entry which is preliminary data.</text>
</comment>
<dbReference type="SUPFAM" id="SSF53756">
    <property type="entry name" value="UDP-Glycosyltransferase/glycogen phosphorylase"/>
    <property type="match status" value="1"/>
</dbReference>
<reference evidence="7 8" key="1">
    <citation type="submission" date="2019-05" db="EMBL/GenBank/DDBJ databases">
        <title>Verrucobacter flavum gen. nov., sp. nov. a new member of the family Verrucomicrobiaceae.</title>
        <authorList>
            <person name="Szuroczki S."/>
            <person name="Abbaszade G."/>
            <person name="Szabo A."/>
            <person name="Felfoldi T."/>
            <person name="Schumann P."/>
            <person name="Boka K."/>
            <person name="Keki Z."/>
            <person name="Toumi M."/>
            <person name="Toth E."/>
        </authorList>
    </citation>
    <scope>NUCLEOTIDE SEQUENCE [LARGE SCALE GENOMIC DNA]</scope>
    <source>
        <strain evidence="7 8">MG-N-17</strain>
    </source>
</reference>
<protein>
    <recommendedName>
        <fullName evidence="9">Diacylglycerol glucosyltransferase N-terminal domain-containing protein</fullName>
    </recommendedName>
</protein>
<dbReference type="InterPro" id="IPR050519">
    <property type="entry name" value="Glycosyltransf_28_UgtP"/>
</dbReference>
<comment type="similarity">
    <text evidence="2">Belongs to the glycosyltransferase 28 family.</text>
</comment>
<feature type="domain" description="Diacylglycerol glucosyltransferase N-terminal" evidence="6">
    <location>
        <begin position="13"/>
        <end position="177"/>
    </location>
</feature>
<keyword evidence="8" id="KW-1185">Reference proteome</keyword>
<evidence type="ECO:0000256" key="3">
    <source>
        <dbReference type="ARBA" id="ARBA00022676"/>
    </source>
</evidence>
<organism evidence="7 8">
    <name type="scientific">Phragmitibacter flavus</name>
    <dbReference type="NCBI Taxonomy" id="2576071"/>
    <lineage>
        <taxon>Bacteria</taxon>
        <taxon>Pseudomonadati</taxon>
        <taxon>Verrucomicrobiota</taxon>
        <taxon>Verrucomicrobiia</taxon>
        <taxon>Verrucomicrobiales</taxon>
        <taxon>Verrucomicrobiaceae</taxon>
        <taxon>Phragmitibacter</taxon>
    </lineage>
</organism>
<gene>
    <name evidence="7" type="ORF">FEM03_23315</name>
</gene>